<accession>A0A964FLC4</accession>
<dbReference type="PANTHER" id="PTHR38340">
    <property type="entry name" value="S-LAYER PROTEIN"/>
    <property type="match status" value="1"/>
</dbReference>
<dbReference type="GO" id="GO:0005576">
    <property type="term" value="C:extracellular region"/>
    <property type="evidence" value="ECO:0007669"/>
    <property type="project" value="UniProtKB-SubCell"/>
</dbReference>
<dbReference type="InterPro" id="IPR050557">
    <property type="entry name" value="RTX_toxin/Mannuronan_C5-epim"/>
</dbReference>
<evidence type="ECO:0000256" key="2">
    <source>
        <dbReference type="ARBA" id="ARBA00022525"/>
    </source>
</evidence>
<dbReference type="RefSeq" id="WP_229642393.1">
    <property type="nucleotide sequence ID" value="NZ_JADWDC010000076.1"/>
</dbReference>
<sequence length="184" mass="19358">METKFGTTDSDIIFAGNGDNFLAGNAGDDILEGGNHDDILDGGSGDDILEGGNHDDILDGGSGDDILEGGNHNDILAGGSGNDSLMGEVGRDSLTGGDGADSFIFTSLNSFDIITDFNSSQGDQIIFDSESTGVAEIEDLTVHLGIGYLNNSEFNRVTSLYVDGERVIEFDTVISLEVEDFEFI</sequence>
<dbReference type="PANTHER" id="PTHR38340:SF1">
    <property type="entry name" value="S-LAYER PROTEIN"/>
    <property type="match status" value="1"/>
</dbReference>
<dbReference type="SUPFAM" id="SSF51120">
    <property type="entry name" value="beta-Roll"/>
    <property type="match status" value="2"/>
</dbReference>
<comment type="subcellular location">
    <subcellularLocation>
        <location evidence="1">Secreted</location>
    </subcellularLocation>
</comment>
<proteinExistence type="predicted"/>
<comment type="caution">
    <text evidence="3">The sequence shown here is derived from an EMBL/GenBank/DDBJ whole genome shotgun (WGS) entry which is preliminary data.</text>
</comment>
<evidence type="ECO:0000256" key="1">
    <source>
        <dbReference type="ARBA" id="ARBA00004613"/>
    </source>
</evidence>
<evidence type="ECO:0000313" key="3">
    <source>
        <dbReference type="EMBL" id="MCC0179293.1"/>
    </source>
</evidence>
<dbReference type="PROSITE" id="PS00330">
    <property type="entry name" value="HEMOLYSIN_CALCIUM"/>
    <property type="match status" value="2"/>
</dbReference>
<dbReference type="AlphaFoldDB" id="A0A964FLC4"/>
<dbReference type="PRINTS" id="PR00313">
    <property type="entry name" value="CABNDNGRPT"/>
</dbReference>
<keyword evidence="4" id="KW-1185">Reference proteome</keyword>
<name>A0A964FLC4_9CYAN</name>
<protein>
    <recommendedName>
        <fullName evidence="5">Calcium-binding protein</fullName>
    </recommendedName>
</protein>
<gene>
    <name evidence="3" type="ORF">I4641_20220</name>
</gene>
<dbReference type="GO" id="GO:0005509">
    <property type="term" value="F:calcium ion binding"/>
    <property type="evidence" value="ECO:0007669"/>
    <property type="project" value="InterPro"/>
</dbReference>
<dbReference type="Proteomes" id="UP000729733">
    <property type="component" value="Unassembled WGS sequence"/>
</dbReference>
<dbReference type="EMBL" id="JADWDC010000076">
    <property type="protein sequence ID" value="MCC0179293.1"/>
    <property type="molecule type" value="Genomic_DNA"/>
</dbReference>
<evidence type="ECO:0000313" key="4">
    <source>
        <dbReference type="Proteomes" id="UP000729733"/>
    </source>
</evidence>
<dbReference type="Gene3D" id="2.150.10.10">
    <property type="entry name" value="Serralysin-like metalloprotease, C-terminal"/>
    <property type="match status" value="2"/>
</dbReference>
<dbReference type="InterPro" id="IPR001343">
    <property type="entry name" value="Hemolysn_Ca-bd"/>
</dbReference>
<keyword evidence="2" id="KW-0964">Secreted</keyword>
<evidence type="ECO:0008006" key="5">
    <source>
        <dbReference type="Google" id="ProtNLM"/>
    </source>
</evidence>
<dbReference type="Pfam" id="PF00353">
    <property type="entry name" value="HemolysinCabind"/>
    <property type="match status" value="2"/>
</dbReference>
<organism evidence="3 4">
    <name type="scientific">Waterburya agarophytonicola KI4</name>
    <dbReference type="NCBI Taxonomy" id="2874699"/>
    <lineage>
        <taxon>Bacteria</taxon>
        <taxon>Bacillati</taxon>
        <taxon>Cyanobacteriota</taxon>
        <taxon>Cyanophyceae</taxon>
        <taxon>Pleurocapsales</taxon>
        <taxon>Hyellaceae</taxon>
        <taxon>Waterburya</taxon>
        <taxon>Waterburya agarophytonicola</taxon>
    </lineage>
</organism>
<reference evidence="3" key="1">
    <citation type="journal article" date="2021" name="Antonie Van Leeuwenhoek">
        <title>Draft genome and description of Waterburya agarophytonicola gen. nov. sp. nov. (Pleurocapsales, Cyanobacteria): a seaweed symbiont.</title>
        <authorList>
            <person name="Bonthond G."/>
            <person name="Shalygin S."/>
            <person name="Bayer T."/>
            <person name="Weinberger F."/>
        </authorList>
    </citation>
    <scope>NUCLEOTIDE SEQUENCE</scope>
    <source>
        <strain evidence="3">KI4</strain>
    </source>
</reference>
<dbReference type="InterPro" id="IPR011049">
    <property type="entry name" value="Serralysin-like_metalloprot_C"/>
</dbReference>
<dbReference type="InterPro" id="IPR018511">
    <property type="entry name" value="Hemolysin-typ_Ca-bd_CS"/>
</dbReference>